<protein>
    <submittedName>
        <fullName evidence="2">Uncharacterized protein</fullName>
    </submittedName>
</protein>
<evidence type="ECO:0000313" key="2">
    <source>
        <dbReference type="EMBL" id="GAU28183.1"/>
    </source>
</evidence>
<sequence length="139" mass="15634">MPFDRVAWETMTQIQENCLSSFFCRWARTTPLCFNGRGMDAYSNSDIFHMQGLLYAKSLLRKLTGGSEFSSDWERNRDADDTSSDVSSSSVVRQSTSELSEILSQADVWLGHQSLLGSGILLLLMISLTESHLPIFVTR</sequence>
<accession>A0A2Z6MDW7</accession>
<name>A0A2Z6MDW7_TRISU</name>
<keyword evidence="3" id="KW-1185">Reference proteome</keyword>
<evidence type="ECO:0000313" key="3">
    <source>
        <dbReference type="Proteomes" id="UP000242715"/>
    </source>
</evidence>
<dbReference type="OrthoDB" id="1936617at2759"/>
<dbReference type="Proteomes" id="UP000242715">
    <property type="component" value="Unassembled WGS sequence"/>
</dbReference>
<feature type="region of interest" description="Disordered" evidence="1">
    <location>
        <begin position="68"/>
        <end position="89"/>
    </location>
</feature>
<evidence type="ECO:0000256" key="1">
    <source>
        <dbReference type="SAM" id="MobiDB-lite"/>
    </source>
</evidence>
<proteinExistence type="predicted"/>
<dbReference type="PANTHER" id="PTHR35478">
    <property type="entry name" value="ZINC FINGER FYVE DOMAIN PROTEIN"/>
    <property type="match status" value="1"/>
</dbReference>
<dbReference type="AlphaFoldDB" id="A0A2Z6MDW7"/>
<gene>
    <name evidence="2" type="ORF">TSUD_313420</name>
</gene>
<dbReference type="EMBL" id="DF973369">
    <property type="protein sequence ID" value="GAU28183.1"/>
    <property type="molecule type" value="Genomic_DNA"/>
</dbReference>
<organism evidence="2 3">
    <name type="scientific">Trifolium subterraneum</name>
    <name type="common">Subterranean clover</name>
    <dbReference type="NCBI Taxonomy" id="3900"/>
    <lineage>
        <taxon>Eukaryota</taxon>
        <taxon>Viridiplantae</taxon>
        <taxon>Streptophyta</taxon>
        <taxon>Embryophyta</taxon>
        <taxon>Tracheophyta</taxon>
        <taxon>Spermatophyta</taxon>
        <taxon>Magnoliopsida</taxon>
        <taxon>eudicotyledons</taxon>
        <taxon>Gunneridae</taxon>
        <taxon>Pentapetalae</taxon>
        <taxon>rosids</taxon>
        <taxon>fabids</taxon>
        <taxon>Fabales</taxon>
        <taxon>Fabaceae</taxon>
        <taxon>Papilionoideae</taxon>
        <taxon>50 kb inversion clade</taxon>
        <taxon>NPAAA clade</taxon>
        <taxon>Hologalegina</taxon>
        <taxon>IRL clade</taxon>
        <taxon>Trifolieae</taxon>
        <taxon>Trifolium</taxon>
    </lineage>
</organism>
<dbReference type="PANTHER" id="PTHR35478:SF1">
    <property type="entry name" value="ZINC FINGER FYVE DOMAIN-CONTAINING PROTEIN 26"/>
    <property type="match status" value="1"/>
</dbReference>
<reference evidence="3" key="1">
    <citation type="journal article" date="2017" name="Front. Plant Sci.">
        <title>Climate Clever Clovers: New Paradigm to Reduce the Environmental Footprint of Ruminants by Breeding Low Methanogenic Forages Utilizing Haplotype Variation.</title>
        <authorList>
            <person name="Kaur P."/>
            <person name="Appels R."/>
            <person name="Bayer P.E."/>
            <person name="Keeble-Gagnere G."/>
            <person name="Wang J."/>
            <person name="Hirakawa H."/>
            <person name="Shirasawa K."/>
            <person name="Vercoe P."/>
            <person name="Stefanova K."/>
            <person name="Durmic Z."/>
            <person name="Nichols P."/>
            <person name="Revell C."/>
            <person name="Isobe S.N."/>
            <person name="Edwards D."/>
            <person name="Erskine W."/>
        </authorList>
    </citation>
    <scope>NUCLEOTIDE SEQUENCE [LARGE SCALE GENOMIC DNA]</scope>
    <source>
        <strain evidence="3">cv. Daliak</strain>
    </source>
</reference>